<dbReference type="PANTHER" id="PTHR38011">
    <property type="entry name" value="DIHYDROFOLATE REDUCTASE FAMILY PROTEIN (AFU_ORTHOLOGUE AFUA_8G06820)"/>
    <property type="match status" value="1"/>
</dbReference>
<dbReference type="AlphaFoldDB" id="G4RQ09"/>
<evidence type="ECO:0000256" key="5">
    <source>
        <dbReference type="ARBA" id="ARBA00022857"/>
    </source>
</evidence>
<dbReference type="OrthoDB" id="10178at2157"/>
<dbReference type="NCBIfam" id="TIGR00227">
    <property type="entry name" value="ribD_Cterm"/>
    <property type="match status" value="1"/>
</dbReference>
<name>G4RQ09_THETK</name>
<dbReference type="Pfam" id="PF01872">
    <property type="entry name" value="RibD_C"/>
    <property type="match status" value="1"/>
</dbReference>
<dbReference type="RefSeq" id="WP_014126910.1">
    <property type="nucleotide sequence ID" value="NC_016070.1"/>
</dbReference>
<dbReference type="InterPro" id="IPR024072">
    <property type="entry name" value="DHFR-like_dom_sf"/>
</dbReference>
<evidence type="ECO:0000256" key="6">
    <source>
        <dbReference type="ARBA" id="ARBA00023002"/>
    </source>
</evidence>
<dbReference type="UniPathway" id="UPA00275"/>
<gene>
    <name evidence="11" type="primary">ribD</name>
    <name evidence="11" type="ordered locus">TTX_1010</name>
</gene>
<evidence type="ECO:0000256" key="7">
    <source>
        <dbReference type="ARBA" id="ARBA00047550"/>
    </source>
</evidence>
<dbReference type="PaxDb" id="768679-TTX_1010"/>
<feature type="domain" description="Bacterial bifunctional deaminase-reductase C-terminal" evidence="10">
    <location>
        <begin position="3"/>
        <end position="208"/>
    </location>
</feature>
<comment type="subunit">
    <text evidence="3">Homodimer.</text>
</comment>
<dbReference type="EMBL" id="FN869859">
    <property type="protein sequence ID" value="CCC81655.1"/>
    <property type="molecule type" value="Genomic_DNA"/>
</dbReference>
<dbReference type="InterPro" id="IPR050765">
    <property type="entry name" value="Riboflavin_Biosynth_HTPR"/>
</dbReference>
<dbReference type="GO" id="GO:0009231">
    <property type="term" value="P:riboflavin biosynthetic process"/>
    <property type="evidence" value="ECO:0007669"/>
    <property type="project" value="UniProtKB-UniPathway"/>
</dbReference>
<keyword evidence="12" id="KW-1185">Reference proteome</keyword>
<dbReference type="KEGG" id="ttn:TTX_1010"/>
<evidence type="ECO:0000256" key="2">
    <source>
        <dbReference type="ARBA" id="ARBA00009723"/>
    </source>
</evidence>
<evidence type="ECO:0000259" key="10">
    <source>
        <dbReference type="Pfam" id="PF01872"/>
    </source>
</evidence>
<protein>
    <recommendedName>
        <fullName evidence="9">2,5-diamino-6-(ribosylamino)-4(3H)-pyrimidinone 5'-phosphate reductase</fullName>
        <ecNumber evidence="9">1.1.1.302</ecNumber>
    </recommendedName>
</protein>
<dbReference type="EC" id="1.1.1.302" evidence="9"/>
<dbReference type="SUPFAM" id="SSF53597">
    <property type="entry name" value="Dihydrofolate reductase-like"/>
    <property type="match status" value="1"/>
</dbReference>
<evidence type="ECO:0000256" key="3">
    <source>
        <dbReference type="ARBA" id="ARBA00011738"/>
    </source>
</evidence>
<organism evidence="11 12">
    <name type="scientific">Thermoproteus tenax (strain ATCC 35583 / DSM 2078 / JCM 9277 / NBRC 100435 / Kra 1)</name>
    <dbReference type="NCBI Taxonomy" id="768679"/>
    <lineage>
        <taxon>Archaea</taxon>
        <taxon>Thermoproteota</taxon>
        <taxon>Thermoprotei</taxon>
        <taxon>Thermoproteales</taxon>
        <taxon>Thermoproteaceae</taxon>
        <taxon>Thermoproteus</taxon>
    </lineage>
</organism>
<dbReference type="InterPro" id="IPR006401">
    <property type="entry name" value="Rib_reduct_arc"/>
</dbReference>
<evidence type="ECO:0000313" key="12">
    <source>
        <dbReference type="Proteomes" id="UP000002654"/>
    </source>
</evidence>
<accession>G4RQ09</accession>
<dbReference type="InterPro" id="IPR002734">
    <property type="entry name" value="RibDG_C"/>
</dbReference>
<dbReference type="GO" id="GO:0050661">
    <property type="term" value="F:NADP binding"/>
    <property type="evidence" value="ECO:0007669"/>
    <property type="project" value="InterPro"/>
</dbReference>
<dbReference type="InterPro" id="IPR011549">
    <property type="entry name" value="RibD_C"/>
</dbReference>
<dbReference type="Proteomes" id="UP000002654">
    <property type="component" value="Chromosome"/>
</dbReference>
<dbReference type="PATRIC" id="fig|768679.9.peg.1020"/>
<comment type="similarity">
    <text evidence="2">Belongs to the HTP reductase family.</text>
</comment>
<dbReference type="GO" id="GO:0008703">
    <property type="term" value="F:5-amino-6-(5-phosphoribosylamino)uracil reductase activity"/>
    <property type="evidence" value="ECO:0007669"/>
    <property type="project" value="InterPro"/>
</dbReference>
<evidence type="ECO:0000256" key="8">
    <source>
        <dbReference type="ARBA" id="ARBA00049020"/>
    </source>
</evidence>
<keyword evidence="5" id="KW-0521">NADP</keyword>
<dbReference type="Gene3D" id="3.40.430.10">
    <property type="entry name" value="Dihydrofolate Reductase, subunit A"/>
    <property type="match status" value="1"/>
</dbReference>
<proteinExistence type="inferred from homology"/>
<reference evidence="11 12" key="1">
    <citation type="journal article" date="2011" name="PLoS ONE">
        <title>The complete genome sequence of Thermoproteus tenax: a physiologically versatile member of the Crenarchaeota.</title>
        <authorList>
            <person name="Siebers B."/>
            <person name="Zaparty M."/>
            <person name="Raddatz G."/>
            <person name="Tjaden B."/>
            <person name="Albers S.V."/>
            <person name="Bell S.D."/>
            <person name="Blombach F."/>
            <person name="Kletzin A."/>
            <person name="Kyrpides N."/>
            <person name="Lanz C."/>
            <person name="Plagens A."/>
            <person name="Rampp M."/>
            <person name="Rosinus A."/>
            <person name="von Jan M."/>
            <person name="Makarova K.S."/>
            <person name="Klenk H.P."/>
            <person name="Schuster S.C."/>
            <person name="Hensel R."/>
        </authorList>
    </citation>
    <scope>NUCLEOTIDE SEQUENCE [LARGE SCALE GENOMIC DNA]</scope>
    <source>
        <strain evidence="12">ATCC 35583 / DSM 2078 / JCM 9277 / NBRC 100435 / Kra 1</strain>
    </source>
</reference>
<keyword evidence="4" id="KW-0686">Riboflavin biosynthesis</keyword>
<evidence type="ECO:0000256" key="9">
    <source>
        <dbReference type="NCBIfam" id="TIGR01508"/>
    </source>
</evidence>
<comment type="pathway">
    <text evidence="1">Cofactor biosynthesis; riboflavin biosynthesis.</text>
</comment>
<comment type="catalytic activity">
    <reaction evidence="7">
        <text>2,5-diamino-6-(1-D-ribitylamino)pyrimidin-4(3H)-one 5'-phosphate + NAD(+) = 2,5-diamino-6-(1-D-ribosylamino)pyrimidin-4(3H)-one 5'-phosphate + NADH + H(+)</text>
        <dbReference type="Rhea" id="RHEA:27274"/>
        <dbReference type="ChEBI" id="CHEBI:15378"/>
        <dbReference type="ChEBI" id="CHEBI:57540"/>
        <dbReference type="ChEBI" id="CHEBI:57945"/>
        <dbReference type="ChEBI" id="CHEBI:58890"/>
        <dbReference type="ChEBI" id="CHEBI:59545"/>
        <dbReference type="EC" id="1.1.1.302"/>
    </reaction>
</comment>
<dbReference type="PANTHER" id="PTHR38011:SF7">
    <property type="entry name" value="2,5-DIAMINO-6-RIBOSYLAMINO-4(3H)-PYRIMIDINONE 5'-PHOSPHATE REDUCTASE"/>
    <property type="match status" value="1"/>
</dbReference>
<evidence type="ECO:0000256" key="4">
    <source>
        <dbReference type="ARBA" id="ARBA00022619"/>
    </source>
</evidence>
<evidence type="ECO:0000313" key="11">
    <source>
        <dbReference type="EMBL" id="CCC81655.1"/>
    </source>
</evidence>
<keyword evidence="6 11" id="KW-0560">Oxidoreductase</keyword>
<sequence>MRPYVYLVAAVTIDGRIASKTGYSKLSCPIDLRRLHELRGRVDAVMVGAGTVRVDNPRLTVRYAQGKNPVRVVVDGALSLSPEMRVFDNSAPTILLTTERAPQEKVDVFARKGVRVVQFPGDSVPLREALEMLYKEGVKTVLVEGGGHVNWQILSQCLADELIITVTPYAFGAGTSLLEGQGYADTESAPFKLRLISAEVCECGQEVVLRYKVECKH</sequence>
<dbReference type="eggNOG" id="arCOG01484">
    <property type="taxonomic scope" value="Archaea"/>
</dbReference>
<dbReference type="NCBIfam" id="TIGR01508">
    <property type="entry name" value="rib_reduct_arch"/>
    <property type="match status" value="1"/>
</dbReference>
<dbReference type="HOGENOM" id="CLU_036590_4_1_2"/>
<comment type="catalytic activity">
    <reaction evidence="8">
        <text>2,5-diamino-6-(1-D-ribitylamino)pyrimidin-4(3H)-one 5'-phosphate + NADP(+) = 2,5-diamino-6-(1-D-ribosylamino)pyrimidin-4(3H)-one 5'-phosphate + NADPH + H(+)</text>
        <dbReference type="Rhea" id="RHEA:27278"/>
        <dbReference type="ChEBI" id="CHEBI:15378"/>
        <dbReference type="ChEBI" id="CHEBI:57783"/>
        <dbReference type="ChEBI" id="CHEBI:58349"/>
        <dbReference type="ChEBI" id="CHEBI:58890"/>
        <dbReference type="ChEBI" id="CHEBI:59545"/>
        <dbReference type="EC" id="1.1.1.302"/>
    </reaction>
</comment>
<evidence type="ECO:0000256" key="1">
    <source>
        <dbReference type="ARBA" id="ARBA00005104"/>
    </source>
</evidence>
<dbReference type="STRING" id="768679.TTX_1010"/>
<dbReference type="GeneID" id="11261897"/>